<organism evidence="2 3">
    <name type="scientific">Sphaerobolus stellatus (strain SS14)</name>
    <dbReference type="NCBI Taxonomy" id="990650"/>
    <lineage>
        <taxon>Eukaryota</taxon>
        <taxon>Fungi</taxon>
        <taxon>Dikarya</taxon>
        <taxon>Basidiomycota</taxon>
        <taxon>Agaricomycotina</taxon>
        <taxon>Agaricomycetes</taxon>
        <taxon>Phallomycetidae</taxon>
        <taxon>Geastrales</taxon>
        <taxon>Sphaerobolaceae</taxon>
        <taxon>Sphaerobolus</taxon>
    </lineage>
</organism>
<feature type="region of interest" description="Disordered" evidence="1">
    <location>
        <begin position="209"/>
        <end position="240"/>
    </location>
</feature>
<proteinExistence type="predicted"/>
<accession>A0A0C9VUS5</accession>
<dbReference type="EMBL" id="KN837106">
    <property type="protein sequence ID" value="KIJ46734.1"/>
    <property type="molecule type" value="Genomic_DNA"/>
</dbReference>
<dbReference type="AlphaFoldDB" id="A0A0C9VUS5"/>
<evidence type="ECO:0000313" key="2">
    <source>
        <dbReference type="EMBL" id="KIJ46734.1"/>
    </source>
</evidence>
<evidence type="ECO:0000313" key="3">
    <source>
        <dbReference type="Proteomes" id="UP000054279"/>
    </source>
</evidence>
<feature type="compositionally biased region" description="Low complexity" evidence="1">
    <location>
        <begin position="12"/>
        <end position="52"/>
    </location>
</feature>
<dbReference type="HOGENOM" id="CLU_1012557_0_0_1"/>
<name>A0A0C9VUS5_SPHS4</name>
<protein>
    <submittedName>
        <fullName evidence="2">Uncharacterized protein</fullName>
    </submittedName>
</protein>
<sequence>MEQVRGCHERITNNSSSSTSGSGQRQDSTPSAINPTSSPTSPSLSPSSTLSPRLHTQNTSRPQSSQTPPLSLAPDRVYMEWSSSAPTNSSAAVPGDCRQNGRDVEYWSRSGYTVVLCHEAHAHRPFPLLFLDLLEHPISDSTPPLRLTSQLNYLPNMDSNPKKRAMDRLIPESLTKKFRKTDLPSEPPGDVSSSAFTTTIVPQQPLESVAAASNSNEGAVSNSTSTPSNNRPEGGARKRNVAKAAIKETLRTIVNVTDVFPPLKSVTAGILERPR</sequence>
<dbReference type="Proteomes" id="UP000054279">
    <property type="component" value="Unassembled WGS sequence"/>
</dbReference>
<evidence type="ECO:0000256" key="1">
    <source>
        <dbReference type="SAM" id="MobiDB-lite"/>
    </source>
</evidence>
<gene>
    <name evidence="2" type="ORF">M422DRAFT_249902</name>
</gene>
<feature type="compositionally biased region" description="Basic and acidic residues" evidence="1">
    <location>
        <begin position="1"/>
        <end position="11"/>
    </location>
</feature>
<keyword evidence="3" id="KW-1185">Reference proteome</keyword>
<feature type="compositionally biased region" description="Polar residues" evidence="1">
    <location>
        <begin position="54"/>
        <end position="69"/>
    </location>
</feature>
<feature type="compositionally biased region" description="Low complexity" evidence="1">
    <location>
        <begin position="221"/>
        <end position="230"/>
    </location>
</feature>
<reference evidence="2 3" key="1">
    <citation type="submission" date="2014-06" db="EMBL/GenBank/DDBJ databases">
        <title>Evolutionary Origins and Diversification of the Mycorrhizal Mutualists.</title>
        <authorList>
            <consortium name="DOE Joint Genome Institute"/>
            <consortium name="Mycorrhizal Genomics Consortium"/>
            <person name="Kohler A."/>
            <person name="Kuo A."/>
            <person name="Nagy L.G."/>
            <person name="Floudas D."/>
            <person name="Copeland A."/>
            <person name="Barry K.W."/>
            <person name="Cichocki N."/>
            <person name="Veneault-Fourrey C."/>
            <person name="LaButti K."/>
            <person name="Lindquist E.A."/>
            <person name="Lipzen A."/>
            <person name="Lundell T."/>
            <person name="Morin E."/>
            <person name="Murat C."/>
            <person name="Riley R."/>
            <person name="Ohm R."/>
            <person name="Sun H."/>
            <person name="Tunlid A."/>
            <person name="Henrissat B."/>
            <person name="Grigoriev I.V."/>
            <person name="Hibbett D.S."/>
            <person name="Martin F."/>
        </authorList>
    </citation>
    <scope>NUCLEOTIDE SEQUENCE [LARGE SCALE GENOMIC DNA]</scope>
    <source>
        <strain evidence="2 3">SS14</strain>
    </source>
</reference>
<feature type="region of interest" description="Disordered" evidence="1">
    <location>
        <begin position="1"/>
        <end position="71"/>
    </location>
</feature>
<feature type="compositionally biased region" description="Polar residues" evidence="1">
    <location>
        <begin position="209"/>
        <end position="220"/>
    </location>
</feature>